<organism evidence="1 2">
    <name type="scientific">Hamadaea flava</name>
    <dbReference type="NCBI Taxonomy" id="1742688"/>
    <lineage>
        <taxon>Bacteria</taxon>
        <taxon>Bacillati</taxon>
        <taxon>Actinomycetota</taxon>
        <taxon>Actinomycetes</taxon>
        <taxon>Micromonosporales</taxon>
        <taxon>Micromonosporaceae</taxon>
        <taxon>Hamadaea</taxon>
    </lineage>
</organism>
<accession>A0ABV8LWX3</accession>
<reference evidence="2" key="1">
    <citation type="journal article" date="2019" name="Int. J. Syst. Evol. Microbiol.">
        <title>The Global Catalogue of Microorganisms (GCM) 10K type strain sequencing project: providing services to taxonomists for standard genome sequencing and annotation.</title>
        <authorList>
            <consortium name="The Broad Institute Genomics Platform"/>
            <consortium name="The Broad Institute Genome Sequencing Center for Infectious Disease"/>
            <person name="Wu L."/>
            <person name="Ma J."/>
        </authorList>
    </citation>
    <scope>NUCLEOTIDE SEQUENCE [LARGE SCALE GENOMIC DNA]</scope>
    <source>
        <strain evidence="2">CGMCC 4.7289</strain>
    </source>
</reference>
<keyword evidence="2" id="KW-1185">Reference proteome</keyword>
<sequence>MLTAVETRTGPDIGVLAPAYASNSVPEWYRDAKRGFMALLVR</sequence>
<dbReference type="Proteomes" id="UP001595816">
    <property type="component" value="Unassembled WGS sequence"/>
</dbReference>
<protein>
    <submittedName>
        <fullName evidence="1">Uncharacterized protein</fullName>
    </submittedName>
</protein>
<dbReference type="RefSeq" id="WP_275978384.1">
    <property type="nucleotide sequence ID" value="NZ_JAMZDZ010000001.1"/>
</dbReference>
<name>A0ABV8LWX3_9ACTN</name>
<comment type="caution">
    <text evidence="1">The sequence shown here is derived from an EMBL/GenBank/DDBJ whole genome shotgun (WGS) entry which is preliminary data.</text>
</comment>
<evidence type="ECO:0000313" key="1">
    <source>
        <dbReference type="EMBL" id="MFC4134953.1"/>
    </source>
</evidence>
<gene>
    <name evidence="1" type="ORF">ACFOZ4_30450</name>
</gene>
<proteinExistence type="predicted"/>
<dbReference type="EMBL" id="JBHSAY010000019">
    <property type="protein sequence ID" value="MFC4134953.1"/>
    <property type="molecule type" value="Genomic_DNA"/>
</dbReference>
<evidence type="ECO:0000313" key="2">
    <source>
        <dbReference type="Proteomes" id="UP001595816"/>
    </source>
</evidence>